<dbReference type="RefSeq" id="WP_222262573.1">
    <property type="nucleotide sequence ID" value="NZ_JAAXEB010000020.1"/>
</dbReference>
<sequence>MSASIEVTDDPVPVPVIEYCKSVTMNKLQFDAEVAAYKHFVARYRKQRDRQKRQVMANMLQYLVYSTEHGMKPSHALTDALESALEEEKEAKRQMYPLPLHQSIANVLTSSTHTKGRGQTTNWKMHTGTFYSEFNGAGRHWFSDWTAGEVLGSHVSFGSHRFHIGGATQRILKLLEDRYGLNFNQLEKDRQARKKARTME</sequence>
<reference evidence="1" key="1">
    <citation type="submission" date="2020-04" db="EMBL/GenBank/DDBJ databases">
        <title>Global-level population genomics supports evidence of horizontal gene transfer on evolution of Rhizobia in Lentils.</title>
        <authorList>
            <person name="Gai Y."/>
            <person name="Cook D."/>
            <person name="Riely B."/>
        </authorList>
    </citation>
    <scope>NUCLEOTIDE SEQUENCE</scope>
    <source>
        <strain evidence="1">Derici101B</strain>
    </source>
</reference>
<comment type="caution">
    <text evidence="1">The sequence shown here is derived from an EMBL/GenBank/DDBJ whole genome shotgun (WGS) entry which is preliminary data.</text>
</comment>
<evidence type="ECO:0000313" key="1">
    <source>
        <dbReference type="EMBL" id="MBY5628551.1"/>
    </source>
</evidence>
<evidence type="ECO:0000313" key="2">
    <source>
        <dbReference type="Proteomes" id="UP000825699"/>
    </source>
</evidence>
<dbReference type="EMBL" id="JAAXEP010000005">
    <property type="protein sequence ID" value="MBY5628551.1"/>
    <property type="molecule type" value="Genomic_DNA"/>
</dbReference>
<organism evidence="1 2">
    <name type="scientific">Rhizobium leguminosarum</name>
    <dbReference type="NCBI Taxonomy" id="384"/>
    <lineage>
        <taxon>Bacteria</taxon>
        <taxon>Pseudomonadati</taxon>
        <taxon>Pseudomonadota</taxon>
        <taxon>Alphaproteobacteria</taxon>
        <taxon>Hyphomicrobiales</taxon>
        <taxon>Rhizobiaceae</taxon>
        <taxon>Rhizobium/Agrobacterium group</taxon>
        <taxon>Rhizobium</taxon>
    </lineage>
</organism>
<protein>
    <submittedName>
        <fullName evidence="1">Uncharacterized protein</fullName>
    </submittedName>
</protein>
<dbReference type="AlphaFoldDB" id="A0AAJ1A795"/>
<dbReference type="Proteomes" id="UP000825699">
    <property type="component" value="Unassembled WGS sequence"/>
</dbReference>
<accession>A0AAJ1A795</accession>
<name>A0AAJ1A795_RHILE</name>
<gene>
    <name evidence="1" type="ORF">HFO42_10575</name>
</gene>
<proteinExistence type="predicted"/>